<evidence type="ECO:0000313" key="1">
    <source>
        <dbReference type="EMBL" id="RPA73716.1"/>
    </source>
</evidence>
<dbReference type="Proteomes" id="UP000275078">
    <property type="component" value="Unassembled WGS sequence"/>
</dbReference>
<dbReference type="EMBL" id="ML119813">
    <property type="protein sequence ID" value="RPA73716.1"/>
    <property type="molecule type" value="Genomic_DNA"/>
</dbReference>
<sequence>MPPKQKTVSVAQLSLKTRIRRVRSLQQQYVLQHRTSMLRMKMVSEQQSHRLHKEHVFDEEKYPKPPNFETVTLTADTIDWAEKQIADLESKLKKQRDMTAVFEIFEDAIASEGGVEKAMADGTKEREEMGWTNEDIDGMLKSKGLEIGWLYDMVKEFEEEDKQKSGQVGFE</sequence>
<dbReference type="AlphaFoldDB" id="A0A3N4HLF1"/>
<reference evidence="1 2" key="1">
    <citation type="journal article" date="2018" name="Nat. Ecol. Evol.">
        <title>Pezizomycetes genomes reveal the molecular basis of ectomycorrhizal truffle lifestyle.</title>
        <authorList>
            <person name="Murat C."/>
            <person name="Payen T."/>
            <person name="Noel B."/>
            <person name="Kuo A."/>
            <person name="Morin E."/>
            <person name="Chen J."/>
            <person name="Kohler A."/>
            <person name="Krizsan K."/>
            <person name="Balestrini R."/>
            <person name="Da Silva C."/>
            <person name="Montanini B."/>
            <person name="Hainaut M."/>
            <person name="Levati E."/>
            <person name="Barry K.W."/>
            <person name="Belfiori B."/>
            <person name="Cichocki N."/>
            <person name="Clum A."/>
            <person name="Dockter R.B."/>
            <person name="Fauchery L."/>
            <person name="Guy J."/>
            <person name="Iotti M."/>
            <person name="Le Tacon F."/>
            <person name="Lindquist E.A."/>
            <person name="Lipzen A."/>
            <person name="Malagnac F."/>
            <person name="Mello A."/>
            <person name="Molinier V."/>
            <person name="Miyauchi S."/>
            <person name="Poulain J."/>
            <person name="Riccioni C."/>
            <person name="Rubini A."/>
            <person name="Sitrit Y."/>
            <person name="Splivallo R."/>
            <person name="Traeger S."/>
            <person name="Wang M."/>
            <person name="Zifcakova L."/>
            <person name="Wipf D."/>
            <person name="Zambonelli A."/>
            <person name="Paolocci F."/>
            <person name="Nowrousian M."/>
            <person name="Ottonello S."/>
            <person name="Baldrian P."/>
            <person name="Spatafora J.W."/>
            <person name="Henrissat B."/>
            <person name="Nagy L.G."/>
            <person name="Aury J.M."/>
            <person name="Wincker P."/>
            <person name="Grigoriev I.V."/>
            <person name="Bonfante P."/>
            <person name="Martin F.M."/>
        </authorList>
    </citation>
    <scope>NUCLEOTIDE SEQUENCE [LARGE SCALE GENOMIC DNA]</scope>
    <source>
        <strain evidence="1 2">RN42</strain>
    </source>
</reference>
<proteinExistence type="predicted"/>
<name>A0A3N4HLF1_ASCIM</name>
<organism evidence="1 2">
    <name type="scientific">Ascobolus immersus RN42</name>
    <dbReference type="NCBI Taxonomy" id="1160509"/>
    <lineage>
        <taxon>Eukaryota</taxon>
        <taxon>Fungi</taxon>
        <taxon>Dikarya</taxon>
        <taxon>Ascomycota</taxon>
        <taxon>Pezizomycotina</taxon>
        <taxon>Pezizomycetes</taxon>
        <taxon>Pezizales</taxon>
        <taxon>Ascobolaceae</taxon>
        <taxon>Ascobolus</taxon>
    </lineage>
</organism>
<accession>A0A3N4HLF1</accession>
<protein>
    <submittedName>
        <fullName evidence="1">Uncharacterized protein</fullName>
    </submittedName>
</protein>
<keyword evidence="2" id="KW-1185">Reference proteome</keyword>
<gene>
    <name evidence="1" type="ORF">BJ508DRAFT_333850</name>
</gene>
<evidence type="ECO:0000313" key="2">
    <source>
        <dbReference type="Proteomes" id="UP000275078"/>
    </source>
</evidence>